<accession>G0U7F3</accession>
<dbReference type="EMBL" id="HE573026">
    <property type="protein sequence ID" value="CCC51811.1"/>
    <property type="molecule type" value="Genomic_DNA"/>
</dbReference>
<gene>
    <name evidence="2" type="ORF">TVY486_1008570</name>
</gene>
<dbReference type="AlphaFoldDB" id="G0U7F3"/>
<reference evidence="2" key="1">
    <citation type="journal article" date="2012" name="Proc. Natl. Acad. Sci. U.S.A.">
        <title>Antigenic diversity is generated by distinct evolutionary mechanisms in African trypanosome species.</title>
        <authorList>
            <person name="Jackson A.P."/>
            <person name="Berry A."/>
            <person name="Aslett M."/>
            <person name="Allison H.C."/>
            <person name="Burton P."/>
            <person name="Vavrova-Anderson J."/>
            <person name="Brown R."/>
            <person name="Browne H."/>
            <person name="Corton N."/>
            <person name="Hauser H."/>
            <person name="Gamble J."/>
            <person name="Gilderthorp R."/>
            <person name="Marcello L."/>
            <person name="McQuillan J."/>
            <person name="Otto T.D."/>
            <person name="Quail M.A."/>
            <person name="Sanders M.J."/>
            <person name="van Tonder A."/>
            <person name="Ginger M.L."/>
            <person name="Field M.C."/>
            <person name="Barry J.D."/>
            <person name="Hertz-Fowler C."/>
            <person name="Berriman M."/>
        </authorList>
    </citation>
    <scope>NUCLEOTIDE SEQUENCE</scope>
    <source>
        <strain evidence="2">Y486</strain>
    </source>
</reference>
<name>G0U7F3_TRYVY</name>
<proteinExistence type="predicted"/>
<sequence length="110" mass="12357">MKTDREQRNDGKHVSTIETLATEKKKKKKKLIPIASQLERGRRHDALHIFSTYCKKLNKAATARFHFSGLSPQPIHQRAALLLGGSHQRGKCKPPPNSKTSLPSHPFALL</sequence>
<feature type="region of interest" description="Disordered" evidence="1">
    <location>
        <begin position="83"/>
        <end position="110"/>
    </location>
</feature>
<evidence type="ECO:0000313" key="2">
    <source>
        <dbReference type="EMBL" id="CCC51811.1"/>
    </source>
</evidence>
<protein>
    <submittedName>
        <fullName evidence="2">Uncharacterized protein</fullName>
    </submittedName>
</protein>
<evidence type="ECO:0000256" key="1">
    <source>
        <dbReference type="SAM" id="MobiDB-lite"/>
    </source>
</evidence>
<organism evidence="2">
    <name type="scientific">Trypanosoma vivax (strain Y486)</name>
    <dbReference type="NCBI Taxonomy" id="1055687"/>
    <lineage>
        <taxon>Eukaryota</taxon>
        <taxon>Discoba</taxon>
        <taxon>Euglenozoa</taxon>
        <taxon>Kinetoplastea</taxon>
        <taxon>Metakinetoplastina</taxon>
        <taxon>Trypanosomatida</taxon>
        <taxon>Trypanosomatidae</taxon>
        <taxon>Trypanosoma</taxon>
        <taxon>Duttonella</taxon>
    </lineage>
</organism>